<dbReference type="SMART" id="SM00733">
    <property type="entry name" value="Mterf"/>
    <property type="match status" value="3"/>
</dbReference>
<dbReference type="GO" id="GO:0005739">
    <property type="term" value="C:mitochondrion"/>
    <property type="evidence" value="ECO:0007669"/>
    <property type="project" value="TreeGrafter"/>
</dbReference>
<evidence type="ECO:0000313" key="4">
    <source>
        <dbReference type="EMBL" id="CAF1050398.1"/>
    </source>
</evidence>
<dbReference type="Gene3D" id="1.25.70.10">
    <property type="entry name" value="Transcription termination factor 3, mitochondrial"/>
    <property type="match status" value="1"/>
</dbReference>
<sequence>MLKRTISSIFLSNVTNRRLFSLSALTNRHVSENPSRVNNKHRQFGRFHPRSPSFQDQMQRIHNLNKEDNTFDEIKPQFTQYNATRVQSKVSSKKKAMEDDDDNDIFSEEKDDLTMLGSDKKAFSSAVSSQKSTSTAISLNRKSNNLNIPLEVLIQPDLRDLYTDEDIHQSLELHINEMYPALRPFTFDLAYLINESETLKRFVEMGVDVYRWNQPNIKAKYVLTLNFERDCVQHLVFLNEIGIKNKSLAQFLSFNPWIFKESIDDLRVRINYLESKGFTSENIRDILLRAPFLLNLSTKTLDSKLNWFQRKFHLTNYDFVLRAPKLLTLPLQDISDIYFKMNTQLSFESTELDRLFNQYPRLFIYDYKLIELNFNFLYNEMNLSRQRLLDYPPVLKQSFQQLRTRCLYLKYVKRLQFDPTKPNFVSLKDLCMKTNELFCQHVTKTSLRHYLDFMKTL</sequence>
<dbReference type="InterPro" id="IPR003690">
    <property type="entry name" value="MTERF"/>
</dbReference>
<gene>
    <name evidence="4" type="ORF">XAT740_LOCUS15741</name>
</gene>
<evidence type="ECO:0000256" key="1">
    <source>
        <dbReference type="ARBA" id="ARBA00007692"/>
    </source>
</evidence>
<reference evidence="4" key="1">
    <citation type="submission" date="2021-02" db="EMBL/GenBank/DDBJ databases">
        <authorList>
            <person name="Nowell W R."/>
        </authorList>
    </citation>
    <scope>NUCLEOTIDE SEQUENCE</scope>
</reference>
<keyword evidence="2" id="KW-0809">Transit peptide</keyword>
<name>A0A814KEB1_ADIRI</name>
<dbReference type="EMBL" id="CAJNOR010000983">
    <property type="protein sequence ID" value="CAF1050398.1"/>
    <property type="molecule type" value="Genomic_DNA"/>
</dbReference>
<evidence type="ECO:0000256" key="2">
    <source>
        <dbReference type="ARBA" id="ARBA00022946"/>
    </source>
</evidence>
<comment type="caution">
    <text evidence="4">The sequence shown here is derived from an EMBL/GenBank/DDBJ whole genome shotgun (WGS) entry which is preliminary data.</text>
</comment>
<dbReference type="GO" id="GO:0006390">
    <property type="term" value="P:mitochondrial transcription"/>
    <property type="evidence" value="ECO:0007669"/>
    <property type="project" value="TreeGrafter"/>
</dbReference>
<feature type="region of interest" description="Disordered" evidence="3">
    <location>
        <begin position="31"/>
        <end position="53"/>
    </location>
</feature>
<proteinExistence type="inferred from homology"/>
<dbReference type="PANTHER" id="PTHR13068">
    <property type="entry name" value="CGI-12 PROTEIN-RELATED"/>
    <property type="match status" value="1"/>
</dbReference>
<dbReference type="Pfam" id="PF02536">
    <property type="entry name" value="mTERF"/>
    <property type="match status" value="1"/>
</dbReference>
<comment type="similarity">
    <text evidence="1">Belongs to the mTERF family.</text>
</comment>
<accession>A0A814KEB1</accession>
<protein>
    <submittedName>
        <fullName evidence="4">Uncharacterized protein</fullName>
    </submittedName>
</protein>
<dbReference type="PANTHER" id="PTHR13068:SF112">
    <property type="entry name" value="TRANSCRIPTION TERMINATION FACTOR 3, MITOCHONDRIAL"/>
    <property type="match status" value="1"/>
</dbReference>
<organism evidence="4 5">
    <name type="scientific">Adineta ricciae</name>
    <name type="common">Rotifer</name>
    <dbReference type="NCBI Taxonomy" id="249248"/>
    <lineage>
        <taxon>Eukaryota</taxon>
        <taxon>Metazoa</taxon>
        <taxon>Spiralia</taxon>
        <taxon>Gnathifera</taxon>
        <taxon>Rotifera</taxon>
        <taxon>Eurotatoria</taxon>
        <taxon>Bdelloidea</taxon>
        <taxon>Adinetida</taxon>
        <taxon>Adinetidae</taxon>
        <taxon>Adineta</taxon>
    </lineage>
</organism>
<dbReference type="Proteomes" id="UP000663828">
    <property type="component" value="Unassembled WGS sequence"/>
</dbReference>
<evidence type="ECO:0000256" key="3">
    <source>
        <dbReference type="SAM" id="MobiDB-lite"/>
    </source>
</evidence>
<evidence type="ECO:0000313" key="5">
    <source>
        <dbReference type="Proteomes" id="UP000663828"/>
    </source>
</evidence>
<dbReference type="AlphaFoldDB" id="A0A814KEB1"/>
<keyword evidence="5" id="KW-1185">Reference proteome</keyword>
<dbReference type="GO" id="GO:0061668">
    <property type="term" value="P:mitochondrial ribosome assembly"/>
    <property type="evidence" value="ECO:0007669"/>
    <property type="project" value="TreeGrafter"/>
</dbReference>
<dbReference type="InterPro" id="IPR038538">
    <property type="entry name" value="MTERF_sf"/>
</dbReference>
<dbReference type="GO" id="GO:0003676">
    <property type="term" value="F:nucleic acid binding"/>
    <property type="evidence" value="ECO:0007669"/>
    <property type="project" value="InterPro"/>
</dbReference>
<feature type="compositionally biased region" description="Basic residues" evidence="3">
    <location>
        <begin position="38"/>
        <end position="49"/>
    </location>
</feature>